<dbReference type="RefSeq" id="WP_015868351.1">
    <property type="nucleotide sequence ID" value="NC_012785.1"/>
</dbReference>
<feature type="domain" description="Carbohydrate kinase PfkB" evidence="1">
    <location>
        <begin position="34"/>
        <end position="271"/>
    </location>
</feature>
<dbReference type="EMBL" id="CP001634">
    <property type="protein sequence ID" value="ACR79689.1"/>
    <property type="molecule type" value="Genomic_DNA"/>
</dbReference>
<dbReference type="KEGG" id="kol:Kole_0981"/>
<name>C5CH24_KOSOT</name>
<gene>
    <name evidence="2" type="ordered locus">Kole_0981</name>
</gene>
<dbReference type="STRING" id="521045.Kole_0981"/>
<dbReference type="InterPro" id="IPR011611">
    <property type="entry name" value="PfkB_dom"/>
</dbReference>
<sequence>MKISFVGHVSKDINVVLGKKSIVPGGGVFFGSIAVTNLGENAMVYTKCSADDRPLFKTMEETGVEVQFLPSPSSTSIENVYPTTNPDDRYSRILSLAAPFEAEELEDLNEEFVHINPLWHGEFPEELIPVIRKKTKFLAGDAQGFLRNIENGQMVYRDWERKKEYLKYFDLFKVDVNEARILTGIDNLKKAVKTIQETGPSMVIATHSAGVCVYDGSKFYEAPFGEWKLEGRTGRGDTCTAAFIVGYAKFDIATATKFAARITTEKMQYPGPYRKT</sequence>
<dbReference type="HOGENOM" id="CLU_065902_0_0_0"/>
<reference evidence="2 3" key="1">
    <citation type="submission" date="2009-06" db="EMBL/GenBank/DDBJ databases">
        <title>Complete sequence of Thermotogales bacterium TBF 19.5.1.</title>
        <authorList>
            <consortium name="US DOE Joint Genome Institute"/>
            <person name="Lucas S."/>
            <person name="Copeland A."/>
            <person name="Lapidus A."/>
            <person name="Glavina del Rio T."/>
            <person name="Tice H."/>
            <person name="Bruce D."/>
            <person name="Goodwin L."/>
            <person name="Pitluck S."/>
            <person name="Chertkov O."/>
            <person name="Brettin T."/>
            <person name="Detter J.C."/>
            <person name="Han C."/>
            <person name="Schmutz J."/>
            <person name="Larimer F."/>
            <person name="Land M."/>
            <person name="Hauser L."/>
            <person name="Kyrpides N."/>
            <person name="Ovchinnikova G."/>
            <person name="Noll K."/>
        </authorList>
    </citation>
    <scope>NUCLEOTIDE SEQUENCE [LARGE SCALE GENOMIC DNA]</scope>
    <source>
        <strain evidence="3">ATCC BAA-1733 / DSM 21960 / TBF 19.5.1</strain>
    </source>
</reference>
<dbReference type="Pfam" id="PF00294">
    <property type="entry name" value="PfkB"/>
    <property type="match status" value="1"/>
</dbReference>
<evidence type="ECO:0000313" key="2">
    <source>
        <dbReference type="EMBL" id="ACR79689.1"/>
    </source>
</evidence>
<dbReference type="SUPFAM" id="SSF53613">
    <property type="entry name" value="Ribokinase-like"/>
    <property type="match status" value="1"/>
</dbReference>
<evidence type="ECO:0000313" key="3">
    <source>
        <dbReference type="Proteomes" id="UP000002382"/>
    </source>
</evidence>
<reference evidence="2 3" key="2">
    <citation type="journal article" date="2011" name="J. Bacteriol.">
        <title>Genome Sequence of Kosmotoga olearia Strain TBF 19.5.1, a Thermophilic Bacterium with a Wide Growth Temperature Range, Isolated from the Troll B Oil Platform in the North Sea.</title>
        <authorList>
            <person name="Swithers K.S."/>
            <person name="Dipippo J.L."/>
            <person name="Bruce D.C."/>
            <person name="Detter C."/>
            <person name="Tapia R."/>
            <person name="Han S."/>
            <person name="Goodwin L.A."/>
            <person name="Han J."/>
            <person name="Woyke T."/>
            <person name="Pitluck S."/>
            <person name="Pennacchio L."/>
            <person name="Nolan M."/>
            <person name="Mikhailova N."/>
            <person name="Land M.L."/>
            <person name="Nesbo C.L."/>
            <person name="Gogarten J.P."/>
            <person name="Noll K.M."/>
        </authorList>
    </citation>
    <scope>NUCLEOTIDE SEQUENCE [LARGE SCALE GENOMIC DNA]</scope>
    <source>
        <strain evidence="3">ATCC BAA-1733 / DSM 21960 / TBF 19.5.1</strain>
    </source>
</reference>
<proteinExistence type="predicted"/>
<accession>C5CH24</accession>
<keyword evidence="3" id="KW-1185">Reference proteome</keyword>
<organism evidence="2 3">
    <name type="scientific">Kosmotoga olearia (strain ATCC BAA-1733 / DSM 21960 / TBF 19.5.1)</name>
    <dbReference type="NCBI Taxonomy" id="521045"/>
    <lineage>
        <taxon>Bacteria</taxon>
        <taxon>Thermotogati</taxon>
        <taxon>Thermotogota</taxon>
        <taxon>Thermotogae</taxon>
        <taxon>Kosmotogales</taxon>
        <taxon>Kosmotogaceae</taxon>
        <taxon>Kosmotoga</taxon>
    </lineage>
</organism>
<dbReference type="InterPro" id="IPR029056">
    <property type="entry name" value="Ribokinase-like"/>
</dbReference>
<dbReference type="eggNOG" id="COG0524">
    <property type="taxonomic scope" value="Bacteria"/>
</dbReference>
<dbReference type="AlphaFoldDB" id="C5CH24"/>
<dbReference type="Proteomes" id="UP000002382">
    <property type="component" value="Chromosome"/>
</dbReference>
<dbReference type="Gene3D" id="3.40.1190.20">
    <property type="match status" value="1"/>
</dbReference>
<protein>
    <recommendedName>
        <fullName evidence="1">Carbohydrate kinase PfkB domain-containing protein</fullName>
    </recommendedName>
</protein>
<evidence type="ECO:0000259" key="1">
    <source>
        <dbReference type="Pfam" id="PF00294"/>
    </source>
</evidence>